<evidence type="ECO:0000313" key="1">
    <source>
        <dbReference type="EMBL" id="AHZ59462.1"/>
    </source>
</evidence>
<name>A0A0B4MJK7_9TOMB</name>
<keyword evidence="2" id="KW-1185">Reference proteome</keyword>
<dbReference type="KEGG" id="vg:22921855"/>
<dbReference type="EMBL" id="AY038066">
    <property type="protein sequence ID" value="AHZ59462.1"/>
    <property type="molecule type" value="Genomic_RNA"/>
</dbReference>
<proteinExistence type="predicted"/>
<sequence>MGLITQCIWFGAYVGFKVTKELALLGPELTSITLSCGFPEINPVLAAIGLPTVDYIPEVNQVDVLMATNDAILHTPDVELETELEDSRVLTIAEPETSRVTTVVKTRRPKNRRTFACVLAAEAKNHFGGMPRNSRANELSVMKYLVGKCQDHKLTALQTREVAAQAFALTFTPDANDKFIYTFLNSEDAYDRRCDYVKSQGVDPMWLRLLKRPFSRKEWKQVVCKFMGFGTREAYTFIK</sequence>
<dbReference type="RefSeq" id="YP_009116635.1">
    <property type="nucleotide sequence ID" value="NC_026239.1"/>
</dbReference>
<accession>A0A0B4MJK7</accession>
<protein>
    <submittedName>
        <fullName evidence="1">Replicase protein</fullName>
    </submittedName>
</protein>
<reference evidence="1" key="2">
    <citation type="submission" date="2014-05" db="EMBL/GenBank/DDBJ databases">
        <authorList>
            <person name="Jordan R."/>
        </authorList>
    </citation>
    <scope>NUCLEOTIDE SEQUENCE [LARGE SCALE GENOMIC DNA]</scope>
    <source>
        <strain evidence="1">ELV</strain>
    </source>
</reference>
<organism evidence="1 2">
    <name type="scientific">Elderberry latent virus</name>
    <dbReference type="NCBI Taxonomy" id="167018"/>
    <lineage>
        <taxon>Viruses</taxon>
        <taxon>Riboviria</taxon>
        <taxon>Orthornavirae</taxon>
        <taxon>Kitrinoviricota</taxon>
        <taxon>Tolucaviricetes</taxon>
        <taxon>Tolivirales</taxon>
        <taxon>Tombusviridae</taxon>
        <taxon>Procedovirinae</taxon>
        <taxon>Pelarspovirus</taxon>
        <taxon>Pelarspovirus sambuci</taxon>
    </lineage>
</organism>
<dbReference type="Proteomes" id="UP000202426">
    <property type="component" value="Segment"/>
</dbReference>
<dbReference type="GeneID" id="22921855"/>
<gene>
    <name evidence="1" type="primary">p27</name>
</gene>
<evidence type="ECO:0000313" key="2">
    <source>
        <dbReference type="Proteomes" id="UP000202426"/>
    </source>
</evidence>
<dbReference type="OrthoDB" id="12338at10239"/>
<reference evidence="1" key="1">
    <citation type="book" date="1999" name="XITH INTERNATIONAL CONGRESS OF VIROLOGY" publisher="Unknown Publisher">
        <title>Characterization and genome organization of four unique viruses infecting geranium and their assignment to a new provisional genus in the Tombusviridae family (#VP64.13).</title>
        <editorList>
            <person name="Unknown A."/>
        </editorList>
        <authorList>
            <person name="Kinard G."/>
            <person name="Guaragna M.A."/>
            <person name="Jordan R."/>
        </authorList>
    </citation>
    <scope>NUCLEOTIDE SEQUENCE</scope>
    <source>
        <strain evidence="1">ELV</strain>
    </source>
</reference>